<keyword evidence="1" id="KW-0812">Transmembrane</keyword>
<protein>
    <submittedName>
        <fullName evidence="2">Uncharacterized protein</fullName>
    </submittedName>
</protein>
<dbReference type="EMBL" id="CABMJJ010000007">
    <property type="protein sequence ID" value="VVC03517.1"/>
    <property type="molecule type" value="Genomic_DNA"/>
</dbReference>
<organism evidence="2 3">
    <name type="scientific">Candidatus Bilamarchaeum dharawalense</name>
    <dbReference type="NCBI Taxonomy" id="2885759"/>
    <lineage>
        <taxon>Archaea</taxon>
        <taxon>Candidatus Micrarchaeota</taxon>
        <taxon>Candidatus Micrarchaeia</taxon>
        <taxon>Candidatus Anstonellales</taxon>
        <taxon>Candidatus Bilamarchaeaceae</taxon>
        <taxon>Candidatus Bilamarchaeum</taxon>
    </lineage>
</organism>
<keyword evidence="1" id="KW-1133">Transmembrane helix</keyword>
<keyword evidence="1" id="KW-0472">Membrane</keyword>
<evidence type="ECO:0000313" key="3">
    <source>
        <dbReference type="Proteomes" id="UP000789941"/>
    </source>
</evidence>
<accession>A0A5E4LRN1</accession>
<evidence type="ECO:0000256" key="1">
    <source>
        <dbReference type="SAM" id="Phobius"/>
    </source>
</evidence>
<feature type="transmembrane region" description="Helical" evidence="1">
    <location>
        <begin position="7"/>
        <end position="30"/>
    </location>
</feature>
<dbReference type="AlphaFoldDB" id="A0A5E4LRN1"/>
<gene>
    <name evidence="2" type="ORF">LFW2832_00416</name>
</gene>
<proteinExistence type="predicted"/>
<comment type="caution">
    <text evidence="2">The sequence shown here is derived from an EMBL/GenBank/DDBJ whole genome shotgun (WGS) entry which is preliminary data.</text>
</comment>
<reference evidence="2 3" key="1">
    <citation type="submission" date="2019-08" db="EMBL/GenBank/DDBJ databases">
        <authorList>
            <person name="Vazquez-Campos X."/>
        </authorList>
    </citation>
    <scope>NUCLEOTIDE SEQUENCE [LARGE SCALE GENOMIC DNA]</scope>
    <source>
        <strain evidence="2">LFW-283_2</strain>
    </source>
</reference>
<name>A0A5E4LRN1_9ARCH</name>
<evidence type="ECO:0000313" key="2">
    <source>
        <dbReference type="EMBL" id="VVC03517.1"/>
    </source>
</evidence>
<dbReference type="Proteomes" id="UP000789941">
    <property type="component" value="Unassembled WGS sequence"/>
</dbReference>
<sequence>MKAQSSFELLTTFGVVLAFTVPVLFLLLSFTSIGYEDASKAQADASARTLADTMNSVYAQGAGAQREILLNVPVSTEDIYASDGEIVVRIKTNNGDFDAVAPTIARISASNYSLGKHTGLFKVTVLAVPATSGDQVEVKIYAPAK</sequence>